<dbReference type="OrthoDB" id="5370059at2759"/>
<dbReference type="PANTHER" id="PTHR45982">
    <property type="entry name" value="REGULATOR OF CHROMOSOME CONDENSATION"/>
    <property type="match status" value="1"/>
</dbReference>
<evidence type="ECO:0000313" key="6">
    <source>
        <dbReference type="Proteomes" id="UP000293360"/>
    </source>
</evidence>
<evidence type="ECO:0000259" key="4">
    <source>
        <dbReference type="Pfam" id="PF25390"/>
    </source>
</evidence>
<feature type="repeat" description="RCC1" evidence="3">
    <location>
        <begin position="354"/>
        <end position="391"/>
    </location>
</feature>
<comment type="caution">
    <text evidence="5">The sequence shown here is derived from an EMBL/GenBank/DDBJ whole genome shotgun (WGS) entry which is preliminary data.</text>
</comment>
<evidence type="ECO:0000313" key="5">
    <source>
        <dbReference type="EMBL" id="RYP10434.1"/>
    </source>
</evidence>
<dbReference type="Proteomes" id="UP000293360">
    <property type="component" value="Unassembled WGS sequence"/>
</dbReference>
<organism evidence="5 6">
    <name type="scientific">Monosporascus ibericus</name>
    <dbReference type="NCBI Taxonomy" id="155417"/>
    <lineage>
        <taxon>Eukaryota</taxon>
        <taxon>Fungi</taxon>
        <taxon>Dikarya</taxon>
        <taxon>Ascomycota</taxon>
        <taxon>Pezizomycotina</taxon>
        <taxon>Sordariomycetes</taxon>
        <taxon>Xylariomycetidae</taxon>
        <taxon>Xylariales</taxon>
        <taxon>Xylariales incertae sedis</taxon>
        <taxon>Monosporascus</taxon>
    </lineage>
</organism>
<keyword evidence="2" id="KW-0677">Repeat</keyword>
<dbReference type="InterPro" id="IPR009091">
    <property type="entry name" value="RCC1/BLIP-II"/>
</dbReference>
<sequence length="455" mass="48093">MHCGNGKVATGELPPASITEPPRVHLPHVAHANDAYDEILHSRSFVWLKFLSTVSHALAYIASACFFGSLFDARTKNVAMLARQEPELIMEGLFALGSNGSGQLGIGHKEDVSVPKQVLFKHHPPRDDEIVKIAAGGNHTILLTKSGKAYWSGDPSNGACGIVTGVNDTDSPVFREVVLSATESPGPVADVACTWDSSVFVLRDSEGKATNVYTCGREDKGGTEPRLVPGFPPEGSEIRDLAAGFRHVVAVLHNGDVYGWGNGRKGQLGTLSGDAANAKGIVQKPVRMQSVGFPVAGAVCCQYATCLIAEPGDGQVLVLGADKWALKSSAPPAVPNWKTITASWGGIYILKYDAMLEAWGRDDHGQLPPPGVPRIDSIAAGSEHVVAFTDRGEVVSWGWGEHGNCGPQAENSVDVKGQWNAIASLKNLPEGSKITLIGAGCATSWIHITADGIFL</sequence>
<feature type="domain" description="RCC1-like" evidence="4">
    <location>
        <begin position="93"/>
        <end position="444"/>
    </location>
</feature>
<reference evidence="5 6" key="1">
    <citation type="submission" date="2018-06" db="EMBL/GenBank/DDBJ databases">
        <title>Complete Genomes of Monosporascus.</title>
        <authorList>
            <person name="Robinson A.J."/>
            <person name="Natvig D.O."/>
        </authorList>
    </citation>
    <scope>NUCLEOTIDE SEQUENCE [LARGE SCALE GENOMIC DNA]</scope>
    <source>
        <strain evidence="5 6">CBS 110550</strain>
    </source>
</reference>
<dbReference type="InterPro" id="IPR051553">
    <property type="entry name" value="Ran_GTPase-activating"/>
</dbReference>
<dbReference type="PANTHER" id="PTHR45982:SF5">
    <property type="entry name" value="RCC DOMAIN-CONTAINING PROTEIN ATS1"/>
    <property type="match status" value="1"/>
</dbReference>
<gene>
    <name evidence="5" type="ORF">DL764_000617</name>
</gene>
<dbReference type="PROSITE" id="PS00626">
    <property type="entry name" value="RCC1_2"/>
    <property type="match status" value="1"/>
</dbReference>
<dbReference type="PROSITE" id="PS50012">
    <property type="entry name" value="RCC1_3"/>
    <property type="match status" value="3"/>
</dbReference>
<evidence type="ECO:0000256" key="1">
    <source>
        <dbReference type="ARBA" id="ARBA00022658"/>
    </source>
</evidence>
<name>A0A4Q4TV52_9PEZI</name>
<evidence type="ECO:0000256" key="2">
    <source>
        <dbReference type="ARBA" id="ARBA00022737"/>
    </source>
</evidence>
<proteinExistence type="predicted"/>
<accession>A0A4Q4TV52</accession>
<dbReference type="InterPro" id="IPR058923">
    <property type="entry name" value="RCC1-like_dom"/>
</dbReference>
<feature type="repeat" description="RCC1" evidence="3">
    <location>
        <begin position="255"/>
        <end position="311"/>
    </location>
</feature>
<dbReference type="Gene3D" id="2.130.10.30">
    <property type="entry name" value="Regulator of chromosome condensation 1/beta-lactamase-inhibitor protein II"/>
    <property type="match status" value="2"/>
</dbReference>
<dbReference type="STRING" id="155417.A0A4Q4TV52"/>
<keyword evidence="1" id="KW-0344">Guanine-nucleotide releasing factor</keyword>
<dbReference type="PRINTS" id="PR00633">
    <property type="entry name" value="RCCNDNSATION"/>
</dbReference>
<dbReference type="EMBL" id="QJNU01000018">
    <property type="protein sequence ID" value="RYP10434.1"/>
    <property type="molecule type" value="Genomic_DNA"/>
</dbReference>
<dbReference type="Pfam" id="PF25390">
    <property type="entry name" value="WD40_RLD"/>
    <property type="match status" value="1"/>
</dbReference>
<feature type="repeat" description="RCC1" evidence="3">
    <location>
        <begin position="91"/>
        <end position="146"/>
    </location>
</feature>
<keyword evidence="6" id="KW-1185">Reference proteome</keyword>
<evidence type="ECO:0000256" key="3">
    <source>
        <dbReference type="PROSITE-ProRule" id="PRU00235"/>
    </source>
</evidence>
<dbReference type="InterPro" id="IPR000408">
    <property type="entry name" value="Reg_chr_condens"/>
</dbReference>
<dbReference type="SUPFAM" id="SSF50985">
    <property type="entry name" value="RCC1/BLIP-II"/>
    <property type="match status" value="1"/>
</dbReference>
<protein>
    <recommendedName>
        <fullName evidence="4">RCC1-like domain-containing protein</fullName>
    </recommendedName>
</protein>
<dbReference type="AlphaFoldDB" id="A0A4Q4TV52"/>